<protein>
    <submittedName>
        <fullName evidence="3">Efflux RND transporter periplasmic adaptor subunit</fullName>
    </submittedName>
</protein>
<evidence type="ECO:0000256" key="2">
    <source>
        <dbReference type="SAM" id="MobiDB-lite"/>
    </source>
</evidence>
<dbReference type="AlphaFoldDB" id="A0A5C8ZME6"/>
<comment type="similarity">
    <text evidence="1">Belongs to the membrane fusion protein (MFP) (TC 8.A.1) family.</text>
</comment>
<dbReference type="NCBIfam" id="TIGR01730">
    <property type="entry name" value="RND_mfp"/>
    <property type="match status" value="1"/>
</dbReference>
<gene>
    <name evidence="3" type="ORF">FVW59_17175</name>
</gene>
<feature type="region of interest" description="Disordered" evidence="2">
    <location>
        <begin position="394"/>
        <end position="430"/>
    </location>
</feature>
<comment type="caution">
    <text evidence="3">The sequence shown here is derived from an EMBL/GenBank/DDBJ whole genome shotgun (WGS) entry which is preliminary data.</text>
</comment>
<dbReference type="PANTHER" id="PTHR30469:SF12">
    <property type="entry name" value="MULTIDRUG RESISTANCE PROTEIN MDTA"/>
    <property type="match status" value="1"/>
</dbReference>
<evidence type="ECO:0000313" key="3">
    <source>
        <dbReference type="EMBL" id="TXS89736.1"/>
    </source>
</evidence>
<dbReference type="Gene3D" id="2.40.420.20">
    <property type="match status" value="1"/>
</dbReference>
<dbReference type="PANTHER" id="PTHR30469">
    <property type="entry name" value="MULTIDRUG RESISTANCE PROTEIN MDTA"/>
    <property type="match status" value="1"/>
</dbReference>
<accession>A0A5C8ZME6</accession>
<organism evidence="3 4">
    <name type="scientific">Parahaliea aestuarii</name>
    <dbReference type="NCBI Taxonomy" id="1852021"/>
    <lineage>
        <taxon>Bacteria</taxon>
        <taxon>Pseudomonadati</taxon>
        <taxon>Pseudomonadota</taxon>
        <taxon>Gammaproteobacteria</taxon>
        <taxon>Cellvibrionales</taxon>
        <taxon>Halieaceae</taxon>
        <taxon>Parahaliea</taxon>
    </lineage>
</organism>
<dbReference type="Gene3D" id="1.10.287.470">
    <property type="entry name" value="Helix hairpin bin"/>
    <property type="match status" value="1"/>
</dbReference>
<dbReference type="Gene3D" id="2.40.30.170">
    <property type="match status" value="1"/>
</dbReference>
<proteinExistence type="inferred from homology"/>
<dbReference type="OrthoDB" id="5730196at2"/>
<dbReference type="Gene3D" id="2.40.50.100">
    <property type="match status" value="1"/>
</dbReference>
<sequence length="430" mass="46165">MALSKKQVLLSLVMLAAAFAVTLLLYASRPSTEIAEPAYVPVTVDVAEAVKETIRIPVQAQGTVTPLRSTRLITEVGGRITEVSDAFNVGGFVAAGDVLLRIDPRDYQTALLRAQSAVASAESLLAQEKGRAQVAEREWKKLPAGSQRSEEAKALYLRKPQLEQAEAELLAAQADLSTARDNLERSIIRAPYDALINAKSAELGQYVSPGTALADIISVDVAEVRLPIPQGKLEYLDLPGLGAYPQGADIDLYTDVGGEVNHWTAQLHRSEGVFDERSRVLYTVARIEDPYALKDPRRAPLRVGTFVNANIRGRALPELVALPRYVLRAGNHLWVVDADNRLRDREVSILRTGGDLIYVSAGLENGDLVSLTSLDSSLAGSKVDVVSSRSSVDLRREYQGEAPPGAAVEAAQSNAPATAQEDAATPGAEA</sequence>
<dbReference type="GO" id="GO:0015562">
    <property type="term" value="F:efflux transmembrane transporter activity"/>
    <property type="evidence" value="ECO:0007669"/>
    <property type="project" value="TreeGrafter"/>
</dbReference>
<feature type="compositionally biased region" description="Low complexity" evidence="2">
    <location>
        <begin position="400"/>
        <end position="412"/>
    </location>
</feature>
<evidence type="ECO:0000256" key="1">
    <source>
        <dbReference type="ARBA" id="ARBA00009477"/>
    </source>
</evidence>
<dbReference type="RefSeq" id="WP_148065594.1">
    <property type="nucleotide sequence ID" value="NZ_VRYZ01000008.1"/>
</dbReference>
<name>A0A5C8ZME6_9GAMM</name>
<reference evidence="3 4" key="1">
    <citation type="submission" date="2019-08" db="EMBL/GenBank/DDBJ databases">
        <title>Parahaliea maris sp. nov., isolated from the surface seawater.</title>
        <authorList>
            <person name="Liu Y."/>
        </authorList>
    </citation>
    <scope>NUCLEOTIDE SEQUENCE [LARGE SCALE GENOMIC DNA]</scope>
    <source>
        <strain evidence="3 4">S2-26</strain>
    </source>
</reference>
<dbReference type="Proteomes" id="UP000321933">
    <property type="component" value="Unassembled WGS sequence"/>
</dbReference>
<dbReference type="SUPFAM" id="SSF111369">
    <property type="entry name" value="HlyD-like secretion proteins"/>
    <property type="match status" value="1"/>
</dbReference>
<dbReference type="EMBL" id="VRYZ01000008">
    <property type="protein sequence ID" value="TXS89736.1"/>
    <property type="molecule type" value="Genomic_DNA"/>
</dbReference>
<dbReference type="InterPro" id="IPR006143">
    <property type="entry name" value="RND_pump_MFP"/>
</dbReference>
<evidence type="ECO:0000313" key="4">
    <source>
        <dbReference type="Proteomes" id="UP000321933"/>
    </source>
</evidence>
<keyword evidence="4" id="KW-1185">Reference proteome</keyword>
<dbReference type="GO" id="GO:1990281">
    <property type="term" value="C:efflux pump complex"/>
    <property type="evidence" value="ECO:0007669"/>
    <property type="project" value="TreeGrafter"/>
</dbReference>